<sequence>MASGIINDFLQESLSHLEAQSTQVLNELAELHIHDSTIPILTPLSADSDGVNNNRPQSPQLDNPEVQDAVNKLEVVQSSFSEISALVMELKNPSTSSQSSVKLNSKTIGLKKVTKLLEPFKNGSVVKSVSSQLQTSSAAGVISVQELKIVTKLEELISLYALVALYQVILTNLLKSTLPLSDDLLYWELTSSTSWRILLYSLQTLPLRTESLAAHVFEDFKAAAAPNVESLNISIPQFITTNFPGFQNTYKLFIHYKNLIVNSFYNNLIANNVKGFYKLLGSRNRQHVGLLGHRRMKPTIKNYLNVLLGAPFNSIVQELENKKETARTLHDQNAKDLGSLLRTVPNFKESKPDSQRVEDGIKDLQSYLSSSTTVSNDIFTGLYELSSTIIPESKTSLSSKTTSFKKPSFLVRYWPILLAALLYGPRTVASAVANREAVILFIQKNVIDTISGFWNNWILKPVNNILSTIRHDDNSEISIMSQKSLDSDLDSLKRMVIEYTIENSPEYKGMKSTDIELLKHELDTMVSSGDLTPMMKGYEEDIKKPIKNLVSGRLPRALLIQLQKTKVDGAVAISGIDKLLKSQELVFGIVAASPSFVILVYVLGAVNAYVKKGYIARGTGENKLIVSRNLNNIERLLGSLEGVETDQLDLLNGQLLLEIISLRNAGLLLVPSNRRSEWVRDINDLVDSKAPTKARLHTITRMYHVYGSFFS</sequence>
<reference evidence="8" key="1">
    <citation type="journal article" date="2014" name="Genome Announc.">
        <title>Genome sequence of the yeast Cyberlindnera fabianii (Hansenula fabianii).</title>
        <authorList>
            <person name="Freel K.C."/>
            <person name="Sarilar V."/>
            <person name="Neuveglise C."/>
            <person name="Devillers H."/>
            <person name="Friedrich A."/>
            <person name="Schacherer J."/>
        </authorList>
    </citation>
    <scope>NUCLEOTIDE SEQUENCE</scope>
    <source>
        <strain evidence="8">YJS4271</strain>
    </source>
</reference>
<dbReference type="PANTHER" id="PTHR28234">
    <property type="entry name" value="NUCLEAR CONTROL OF ATPASE PROTEIN 2"/>
    <property type="match status" value="1"/>
</dbReference>
<dbReference type="AlphaFoldDB" id="A0A061AVP6"/>
<dbReference type="EMBL" id="MPUK01000005">
    <property type="protein sequence ID" value="ONH67095.1"/>
    <property type="molecule type" value="Genomic_DNA"/>
</dbReference>
<evidence type="ECO:0000256" key="2">
    <source>
        <dbReference type="ARBA" id="ARBA00022692"/>
    </source>
</evidence>
<evidence type="ECO:0000256" key="7">
    <source>
        <dbReference type="SAM" id="Phobius"/>
    </source>
</evidence>
<reference evidence="9" key="3">
    <citation type="submission" date="2017-01" db="EMBL/GenBank/DDBJ databases">
        <authorList>
            <person name="Mah S.A."/>
            <person name="Swanson W.J."/>
            <person name="Moy G.W."/>
            <person name="Vacquier V.D."/>
        </authorList>
    </citation>
    <scope>NUCLEOTIDE SEQUENCE [LARGE SCALE GENOMIC DNA]</scope>
    <source>
        <strain evidence="9">65</strain>
    </source>
</reference>
<accession>A0A061AVP6</accession>
<evidence type="ECO:0000313" key="9">
    <source>
        <dbReference type="EMBL" id="ONH67095.1"/>
    </source>
</evidence>
<dbReference type="GO" id="GO:0005741">
    <property type="term" value="C:mitochondrial outer membrane"/>
    <property type="evidence" value="ECO:0007669"/>
    <property type="project" value="TreeGrafter"/>
</dbReference>
<keyword evidence="3 7" id="KW-1133">Transmembrane helix</keyword>
<evidence type="ECO:0000256" key="3">
    <source>
        <dbReference type="ARBA" id="ARBA00022989"/>
    </source>
</evidence>
<dbReference type="Proteomes" id="UP000189513">
    <property type="component" value="Unassembled WGS sequence"/>
</dbReference>
<evidence type="ECO:0000256" key="6">
    <source>
        <dbReference type="SAM" id="MobiDB-lite"/>
    </source>
</evidence>
<organism evidence="8">
    <name type="scientific">Cyberlindnera fabianii</name>
    <name type="common">Yeast</name>
    <name type="synonym">Hansenula fabianii</name>
    <dbReference type="NCBI Taxonomy" id="36022"/>
    <lineage>
        <taxon>Eukaryota</taxon>
        <taxon>Fungi</taxon>
        <taxon>Dikarya</taxon>
        <taxon>Ascomycota</taxon>
        <taxon>Saccharomycotina</taxon>
        <taxon>Saccharomycetes</taxon>
        <taxon>Phaffomycetales</taxon>
        <taxon>Phaffomycetaceae</taxon>
        <taxon>Cyberlindnera</taxon>
    </lineage>
</organism>
<dbReference type="STRING" id="36022.A0A061AVP6"/>
<proteinExistence type="predicted"/>
<comment type="subcellular location">
    <subcellularLocation>
        <location evidence="1">Mitochondrion membrane</location>
        <topology evidence="1">Multi-pass membrane protein</topology>
    </subcellularLocation>
</comment>
<keyword evidence="4" id="KW-0496">Mitochondrion</keyword>
<evidence type="ECO:0000313" key="10">
    <source>
        <dbReference type="Proteomes" id="UP000189513"/>
    </source>
</evidence>
<keyword evidence="10" id="KW-1185">Reference proteome</keyword>
<evidence type="ECO:0000313" key="8">
    <source>
        <dbReference type="EMBL" id="CDR41255.1"/>
    </source>
</evidence>
<feature type="compositionally biased region" description="Polar residues" evidence="6">
    <location>
        <begin position="50"/>
        <end position="61"/>
    </location>
</feature>
<dbReference type="OMA" id="YHEFHED"/>
<dbReference type="PANTHER" id="PTHR28234:SF1">
    <property type="entry name" value="NUCLEAR CONTROL OF ATPASE PROTEIN 2"/>
    <property type="match status" value="1"/>
</dbReference>
<feature type="region of interest" description="Disordered" evidence="6">
    <location>
        <begin position="44"/>
        <end position="63"/>
    </location>
</feature>
<gene>
    <name evidence="9" type="ORF">BON22_3005</name>
    <name evidence="8" type="ORF">CYFA0S_06e04962g</name>
</gene>
<evidence type="ECO:0000256" key="1">
    <source>
        <dbReference type="ARBA" id="ARBA00004225"/>
    </source>
</evidence>
<reference evidence="10" key="2">
    <citation type="journal article" date="2017" name="Genome Announc.">
        <title>Genome sequences of Cyberlindnera fabianii 65, Pichia kudriavzevii 129, and Saccharomyces cerevisiae 131 isolated from fermented masau fruits in Zimbabwe.</title>
        <authorList>
            <person name="van Rijswijck I.M.H."/>
            <person name="Derks M.F.L."/>
            <person name="Abee T."/>
            <person name="de Ridder D."/>
            <person name="Smid E.J."/>
        </authorList>
    </citation>
    <scope>NUCLEOTIDE SEQUENCE [LARGE SCALE GENOMIC DNA]</scope>
    <source>
        <strain evidence="10">65</strain>
    </source>
</reference>
<evidence type="ECO:0000256" key="4">
    <source>
        <dbReference type="ARBA" id="ARBA00023128"/>
    </source>
</evidence>
<name>A0A061AVP6_CYBFA</name>
<dbReference type="Pfam" id="PF08637">
    <property type="entry name" value="NCA2"/>
    <property type="match status" value="1"/>
</dbReference>
<evidence type="ECO:0000256" key="5">
    <source>
        <dbReference type="ARBA" id="ARBA00023136"/>
    </source>
</evidence>
<protein>
    <submittedName>
        <fullName evidence="8">CYFA0S06e04962g1_1</fullName>
    </submittedName>
    <submittedName>
        <fullName evidence="9">Nuclear control of ATPase protein 2</fullName>
    </submittedName>
</protein>
<dbReference type="OrthoDB" id="413313at2759"/>
<feature type="transmembrane region" description="Helical" evidence="7">
    <location>
        <begin position="585"/>
        <end position="610"/>
    </location>
</feature>
<keyword evidence="2 7" id="KW-0812">Transmembrane</keyword>
<dbReference type="InterPro" id="IPR013946">
    <property type="entry name" value="NCA2-like"/>
</dbReference>
<dbReference type="EMBL" id="LK052891">
    <property type="protein sequence ID" value="CDR41255.1"/>
    <property type="molecule type" value="Genomic_DNA"/>
</dbReference>
<keyword evidence="5 7" id="KW-0472">Membrane</keyword>
<dbReference type="VEuPathDB" id="FungiDB:BON22_3005"/>